<dbReference type="PANTHER" id="PTHR20863">
    <property type="entry name" value="ACYL CARRIER PROTEIN"/>
    <property type="match status" value="1"/>
</dbReference>
<accession>A0A8S5UG88</accession>
<name>A0A8S5UG88_9CAUD</name>
<dbReference type="PANTHER" id="PTHR20863:SF76">
    <property type="entry name" value="CARRIER DOMAIN-CONTAINING PROTEIN"/>
    <property type="match status" value="1"/>
</dbReference>
<dbReference type="SUPFAM" id="SSF47336">
    <property type="entry name" value="ACP-like"/>
    <property type="match status" value="1"/>
</dbReference>
<protein>
    <submittedName>
        <fullName evidence="4">Acyl carrier protein</fullName>
    </submittedName>
</protein>
<sequence>MSQKLTEQEKARVLRILRNYFPNGYDDYGQQDENAVLALKVAQAFADSDRLDYIEERTATSYTGLSFDYGHRKQPRIMWQGMLGERQPTLRTAIDWAIHKHPLNLCDIYHRTPVQIDPVFKPKREQPHVDVMARHPQYKPPKSVYQRTKKFDFGDAVLNKVMGFIYDQGSFAPSNRVGPEEDLVENGQLDSLDHIELMMTIEDEWGLQIPDEEAYKLRTGNLIAEYVKQNRCNLE</sequence>
<evidence type="ECO:0000313" key="4">
    <source>
        <dbReference type="EMBL" id="DAF93398.1"/>
    </source>
</evidence>
<organism evidence="4">
    <name type="scientific">Myoviridae sp. ctshb19</name>
    <dbReference type="NCBI Taxonomy" id="2825194"/>
    <lineage>
        <taxon>Viruses</taxon>
        <taxon>Duplodnaviria</taxon>
        <taxon>Heunggongvirae</taxon>
        <taxon>Uroviricota</taxon>
        <taxon>Caudoviricetes</taxon>
    </lineage>
</organism>
<dbReference type="Pfam" id="PF00550">
    <property type="entry name" value="PP-binding"/>
    <property type="match status" value="1"/>
</dbReference>
<reference evidence="4" key="1">
    <citation type="journal article" date="2021" name="Proc. Natl. Acad. Sci. U.S.A.">
        <title>A Catalog of Tens of Thousands of Viruses from Human Metagenomes Reveals Hidden Associations with Chronic Diseases.</title>
        <authorList>
            <person name="Tisza M.J."/>
            <person name="Buck C.B."/>
        </authorList>
    </citation>
    <scope>NUCLEOTIDE SEQUENCE</scope>
    <source>
        <strain evidence="4">Ctshb19</strain>
    </source>
</reference>
<dbReference type="EMBL" id="BK016086">
    <property type="protein sequence ID" value="DAF93398.1"/>
    <property type="molecule type" value="Genomic_DNA"/>
</dbReference>
<feature type="domain" description="Carrier" evidence="3">
    <location>
        <begin position="155"/>
        <end position="231"/>
    </location>
</feature>
<dbReference type="GO" id="GO:0000035">
    <property type="term" value="F:acyl binding"/>
    <property type="evidence" value="ECO:0007669"/>
    <property type="project" value="TreeGrafter"/>
</dbReference>
<evidence type="ECO:0000256" key="2">
    <source>
        <dbReference type="ARBA" id="ARBA00022553"/>
    </source>
</evidence>
<dbReference type="PROSITE" id="PS50075">
    <property type="entry name" value="CARRIER"/>
    <property type="match status" value="1"/>
</dbReference>
<evidence type="ECO:0000259" key="3">
    <source>
        <dbReference type="PROSITE" id="PS50075"/>
    </source>
</evidence>
<keyword evidence="2" id="KW-0597">Phosphoprotein</keyword>
<dbReference type="InterPro" id="IPR003231">
    <property type="entry name" value="ACP"/>
</dbReference>
<dbReference type="Gene3D" id="1.10.1200.10">
    <property type="entry name" value="ACP-like"/>
    <property type="match status" value="1"/>
</dbReference>
<keyword evidence="1" id="KW-0596">Phosphopantetheine</keyword>
<dbReference type="InterPro" id="IPR009081">
    <property type="entry name" value="PP-bd_ACP"/>
</dbReference>
<evidence type="ECO:0000256" key="1">
    <source>
        <dbReference type="ARBA" id="ARBA00022450"/>
    </source>
</evidence>
<proteinExistence type="predicted"/>
<dbReference type="GO" id="GO:0000036">
    <property type="term" value="F:acyl carrier activity"/>
    <property type="evidence" value="ECO:0007669"/>
    <property type="project" value="TreeGrafter"/>
</dbReference>
<dbReference type="InterPro" id="IPR036736">
    <property type="entry name" value="ACP-like_sf"/>
</dbReference>